<dbReference type="Gene3D" id="3.90.1300.10">
    <property type="entry name" value="Amidase signature (AS) domain"/>
    <property type="match status" value="1"/>
</dbReference>
<organism evidence="3 4">
    <name type="scientific">Aurantiacibacter aquimixticola</name>
    <dbReference type="NCBI Taxonomy" id="1958945"/>
    <lineage>
        <taxon>Bacteria</taxon>
        <taxon>Pseudomonadati</taxon>
        <taxon>Pseudomonadota</taxon>
        <taxon>Alphaproteobacteria</taxon>
        <taxon>Sphingomonadales</taxon>
        <taxon>Erythrobacteraceae</taxon>
        <taxon>Aurantiacibacter</taxon>
    </lineage>
</organism>
<sequence>MSDPIDLSAIRQRDEALNAFVGWDDRAEGGEGPLAGMTVGVKGNIAVKGLPWTTGLAAYRERVAGEDAATVAALRRAGAAVIGALNMEEGALGAKTDNPFYGPVQNPHRLGYSPGGSSGGSGAAVAAGLVDAALGTDTMGSIRIPASHCGIYGFKPATDRVSQHGLEPADLSLDAIGPLARDLDTLERVARAMSDFGEDETDQAGAVLADHGVEVDPQVAGVFDDVLAALSKPPAPVTLDHRNSRIRFAGFIHVSRAMAEHLVAVGSLSAHLQKLLAYGPQRAPDKLAEDSVVLDAAKRRVREIVAEHGYLIMPTVPNTPFPHSQAEPAAQADFTCLANIAALPALSLPAGWTQDGLPIGVQIVGRAGCEAGLFAFARHLDETMRAYRPPAAD</sequence>
<feature type="domain" description="Amidase" evidence="2">
    <location>
        <begin position="15"/>
        <end position="204"/>
    </location>
</feature>
<evidence type="ECO:0000313" key="3">
    <source>
        <dbReference type="EMBL" id="RJY10054.1"/>
    </source>
</evidence>
<comment type="caution">
    <text evidence="3">The sequence shown here is derived from an EMBL/GenBank/DDBJ whole genome shotgun (WGS) entry which is preliminary data.</text>
</comment>
<dbReference type="Proteomes" id="UP000285232">
    <property type="component" value="Unassembled WGS sequence"/>
</dbReference>
<name>A0A419RWB7_9SPHN</name>
<proteinExistence type="inferred from homology"/>
<protein>
    <submittedName>
        <fullName evidence="3">Amidase</fullName>
    </submittedName>
</protein>
<dbReference type="AlphaFoldDB" id="A0A419RWB7"/>
<dbReference type="Pfam" id="PF01425">
    <property type="entry name" value="Amidase"/>
    <property type="match status" value="2"/>
</dbReference>
<dbReference type="SUPFAM" id="SSF75304">
    <property type="entry name" value="Amidase signature (AS) enzymes"/>
    <property type="match status" value="1"/>
</dbReference>
<dbReference type="PANTHER" id="PTHR11895:SF7">
    <property type="entry name" value="GLUTAMYL-TRNA(GLN) AMIDOTRANSFERASE SUBUNIT A, MITOCHONDRIAL"/>
    <property type="match status" value="1"/>
</dbReference>
<keyword evidence="4" id="KW-1185">Reference proteome</keyword>
<reference evidence="3 4" key="1">
    <citation type="journal article" date="2017" name="Int. J. Syst. Evol. Microbiol.">
        <title>Erythrobacter aquimixticola sp. nov., isolated from the junction between the ocean and a freshwater spring.</title>
        <authorList>
            <person name="Park S."/>
            <person name="Jung Y.T."/>
            <person name="Choi S.J."/>
            <person name="Yoon J.H."/>
        </authorList>
    </citation>
    <scope>NUCLEOTIDE SEQUENCE [LARGE SCALE GENOMIC DNA]</scope>
    <source>
        <strain evidence="3 4">JSSK-14</strain>
    </source>
</reference>
<dbReference type="PANTHER" id="PTHR11895">
    <property type="entry name" value="TRANSAMIDASE"/>
    <property type="match status" value="1"/>
</dbReference>
<dbReference type="RefSeq" id="WP_120049063.1">
    <property type="nucleotide sequence ID" value="NZ_RAHX01000001.1"/>
</dbReference>
<gene>
    <name evidence="3" type="ORF">D6201_12440</name>
</gene>
<dbReference type="InterPro" id="IPR000120">
    <property type="entry name" value="Amidase"/>
</dbReference>
<dbReference type="EMBL" id="RAHX01000001">
    <property type="protein sequence ID" value="RJY10054.1"/>
    <property type="molecule type" value="Genomic_DNA"/>
</dbReference>
<evidence type="ECO:0000259" key="2">
    <source>
        <dbReference type="Pfam" id="PF01425"/>
    </source>
</evidence>
<evidence type="ECO:0000313" key="4">
    <source>
        <dbReference type="Proteomes" id="UP000285232"/>
    </source>
</evidence>
<dbReference type="OrthoDB" id="7490557at2"/>
<accession>A0A419RWB7</accession>
<evidence type="ECO:0000256" key="1">
    <source>
        <dbReference type="ARBA" id="ARBA00009199"/>
    </source>
</evidence>
<comment type="similarity">
    <text evidence="1">Belongs to the amidase family.</text>
</comment>
<dbReference type="GO" id="GO:0003824">
    <property type="term" value="F:catalytic activity"/>
    <property type="evidence" value="ECO:0007669"/>
    <property type="project" value="InterPro"/>
</dbReference>
<dbReference type="InterPro" id="IPR023631">
    <property type="entry name" value="Amidase_dom"/>
</dbReference>
<dbReference type="InterPro" id="IPR036928">
    <property type="entry name" value="AS_sf"/>
</dbReference>
<feature type="domain" description="Amidase" evidence="2">
    <location>
        <begin position="293"/>
        <end position="372"/>
    </location>
</feature>